<dbReference type="InterPro" id="IPR003598">
    <property type="entry name" value="Ig_sub2"/>
</dbReference>
<feature type="domain" description="Ig-like" evidence="21">
    <location>
        <begin position="189"/>
        <end position="275"/>
    </location>
</feature>
<dbReference type="FunFam" id="1.10.510.10:FF:000200">
    <property type="entry name" value="inactive tyrosine-protein kinase 7"/>
    <property type="match status" value="1"/>
</dbReference>
<keyword evidence="5 19" id="KW-0812">Transmembrane</keyword>
<comment type="subcellular location">
    <subcellularLocation>
        <location evidence="1">Cell membrane</location>
        <topology evidence="1">Single-pass type I membrane protein</topology>
    </subcellularLocation>
</comment>
<dbReference type="CDD" id="cd05046">
    <property type="entry name" value="PTK_CCK4"/>
    <property type="match status" value="1"/>
</dbReference>
<feature type="domain" description="Protein kinase" evidence="20">
    <location>
        <begin position="621"/>
        <end position="896"/>
    </location>
</feature>
<evidence type="ECO:0000256" key="10">
    <source>
        <dbReference type="ARBA" id="ARBA00023157"/>
    </source>
</evidence>
<dbReference type="SMART" id="SM00408">
    <property type="entry name" value="IGc2"/>
    <property type="match status" value="6"/>
</dbReference>
<dbReference type="CDD" id="cd00096">
    <property type="entry name" value="Ig"/>
    <property type="match status" value="2"/>
</dbReference>
<dbReference type="InterPro" id="IPR000719">
    <property type="entry name" value="Prot_kinase_dom"/>
</dbReference>
<dbReference type="FunFam" id="2.60.40.10:FF:000402">
    <property type="entry name" value="Protein tyrosine kinase 7 (inactive)"/>
    <property type="match status" value="1"/>
</dbReference>
<dbReference type="SUPFAM" id="SSF48726">
    <property type="entry name" value="Immunoglobulin"/>
    <property type="match status" value="6"/>
</dbReference>
<dbReference type="FunFam" id="2.60.40.10:FF:000343">
    <property type="entry name" value="inactive tyrosine-protein kinase 7"/>
    <property type="match status" value="1"/>
</dbReference>
<evidence type="ECO:0000256" key="15">
    <source>
        <dbReference type="PIRSR" id="PIRSR000615-1"/>
    </source>
</evidence>
<feature type="binding site" evidence="16">
    <location>
        <position position="766"/>
    </location>
    <ligand>
        <name>ATP</name>
        <dbReference type="ChEBI" id="CHEBI:30616"/>
    </ligand>
</feature>
<dbReference type="InterPro" id="IPR011009">
    <property type="entry name" value="Kinase-like_dom_sf"/>
</dbReference>
<sequence length="902" mass="100358">NPEPKSQDALHGRSAMLRCEVSDAEGVSYSWLQNGDAVNDTERRFREGGNLKFTAVDRVLDAGTFQCLATNNATGEEERSTEASFNIKWLESGGVTLKDPASEQDIESSAPVTFRCNIDGHPRPTCHWYRDGVRLPEKSHQINNKERTLTLPSASPDNNGLYYCCAKNPAGHVCSNANFTLNIIDKSFPRPVVVPEDLVVMRNEEALLNCLFTAEPPPTQEWYHQDELVTNKSRLVMLNNGSLLITQVKPRNTGLYKCVAKGPRGLPVTLEATVNLAEIEEMGPSQSRVFSANSLERVSCRPPRGHPEPDVWWEWGGERVPSEGRVYQDGLELVFSPTQGEDSGLYTCVGQNKAGTRRQELTVTVANGSELPEHVVQTGGVLHFAKVTRDDAGNYTCLASNSPQGQITAAVQLTVAVYITFNMEPEHTTVYQGHTAILHCQATGDPQPFIQWKKKDKFLEPRKSRFQKMPNGSLVIHDVSVEDTGSFTCIAGNSCNIGHTSAELYVVEKPVHHSLEEDEKAPYKMIQTIGLSVGAAVAYIIIVLGLMFYCKKRRNAKRLKGPEGEEAETEHLNGGTVQTNGQATAEIQEEVALTNMGTTASSANNKRHSSHDKGPYPRANLTTITTLGKGEFGEVFLAKAKGIMSAGGRGSEDEEETVVLVKSLQTRDETLQLEFRREIEMFGKLGHPNLVRLLGMCREAEPHYLILEYAELGDLKQYLKMSKNKEEKPKSHHLSTKQKVGVCLQVARGMEHLSNQRFVHKDLATRNCLISAKRQVKVSALGLSKDVYNDEYYHYRQAWIPLRWLPSEAVFEDDYSTKTDVWSFGVLMWEVFSLGELPHAALDHDKVLEELREGRGKLPLPQGCPSRVYKLMTRCWASSPKDRACFNDIVSALSELPSESKV</sequence>
<feature type="binding site" evidence="16">
    <location>
        <position position="662"/>
    </location>
    <ligand>
        <name>ATP</name>
        <dbReference type="ChEBI" id="CHEBI:30616"/>
    </ligand>
</feature>
<evidence type="ECO:0000256" key="4">
    <source>
        <dbReference type="ARBA" id="ARBA00022553"/>
    </source>
</evidence>
<dbReference type="InterPro" id="IPR050122">
    <property type="entry name" value="RTK"/>
</dbReference>
<dbReference type="GO" id="GO:0046872">
    <property type="term" value="F:metal ion binding"/>
    <property type="evidence" value="ECO:0007669"/>
    <property type="project" value="UniProtKB-KW"/>
</dbReference>
<dbReference type="SUPFAM" id="SSF56112">
    <property type="entry name" value="Protein kinase-like (PK-like)"/>
    <property type="match status" value="1"/>
</dbReference>
<dbReference type="FunFam" id="3.30.200.20:FF:000167">
    <property type="entry name" value="Putative inactive tyrosine-protein kinase 7"/>
    <property type="match status" value="1"/>
</dbReference>
<evidence type="ECO:0000256" key="14">
    <source>
        <dbReference type="ARBA" id="ARBA00051243"/>
    </source>
</evidence>
<dbReference type="InterPro" id="IPR013151">
    <property type="entry name" value="Immunoglobulin_dom"/>
</dbReference>
<evidence type="ECO:0000256" key="6">
    <source>
        <dbReference type="ARBA" id="ARBA00022741"/>
    </source>
</evidence>
<name>A0A8C7T867_ONCMY</name>
<evidence type="ECO:0000313" key="22">
    <source>
        <dbReference type="Ensembl" id="ENSOMYP00000076129.2"/>
    </source>
</evidence>
<feature type="binding site" evidence="16">
    <location>
        <begin position="628"/>
        <end position="635"/>
    </location>
    <ligand>
        <name>ATP</name>
        <dbReference type="ChEBI" id="CHEBI:30616"/>
    </ligand>
</feature>
<dbReference type="InterPro" id="IPR007110">
    <property type="entry name" value="Ig-like_dom"/>
</dbReference>
<reference evidence="22" key="2">
    <citation type="submission" date="2025-08" db="UniProtKB">
        <authorList>
            <consortium name="Ensembl"/>
        </authorList>
    </citation>
    <scope>IDENTIFICATION</scope>
</reference>
<keyword evidence="10" id="KW-1015">Disulfide bond</keyword>
<evidence type="ECO:0000256" key="2">
    <source>
        <dbReference type="ARBA" id="ARBA00011902"/>
    </source>
</evidence>
<feature type="domain" description="Ig-like" evidence="21">
    <location>
        <begin position="277"/>
        <end position="364"/>
    </location>
</feature>
<evidence type="ECO:0000256" key="19">
    <source>
        <dbReference type="SAM" id="Phobius"/>
    </source>
</evidence>
<proteinExistence type="predicted"/>
<dbReference type="Pfam" id="PF07679">
    <property type="entry name" value="I-set"/>
    <property type="match status" value="3"/>
</dbReference>
<keyword evidence="6 16" id="KW-0547">Nucleotide-binding</keyword>
<dbReference type="Proteomes" id="UP000694395">
    <property type="component" value="Chromosome 17"/>
</dbReference>
<evidence type="ECO:0000256" key="3">
    <source>
        <dbReference type="ARBA" id="ARBA00022475"/>
    </source>
</evidence>
<dbReference type="Gene3D" id="2.60.40.10">
    <property type="entry name" value="Immunoglobulins"/>
    <property type="match status" value="6"/>
</dbReference>
<dbReference type="Pfam" id="PF07714">
    <property type="entry name" value="PK_Tyr_Ser-Thr"/>
    <property type="match status" value="1"/>
</dbReference>
<dbReference type="PANTHER" id="PTHR24416:SF573">
    <property type="entry name" value="INACTIVE TYROSINE-PROTEIN KINASE 7"/>
    <property type="match status" value="1"/>
</dbReference>
<evidence type="ECO:0000256" key="8">
    <source>
        <dbReference type="ARBA" id="ARBA00022989"/>
    </source>
</evidence>
<keyword evidence="3" id="KW-1003">Cell membrane</keyword>
<keyword evidence="9 19" id="KW-0472">Membrane</keyword>
<dbReference type="PROSITE" id="PS50835">
    <property type="entry name" value="IG_LIKE"/>
    <property type="match status" value="5"/>
</dbReference>
<dbReference type="InterPro" id="IPR013783">
    <property type="entry name" value="Ig-like_fold"/>
</dbReference>
<organism evidence="22 23">
    <name type="scientific">Oncorhynchus mykiss</name>
    <name type="common">Rainbow trout</name>
    <name type="synonym">Salmo gairdneri</name>
    <dbReference type="NCBI Taxonomy" id="8022"/>
    <lineage>
        <taxon>Eukaryota</taxon>
        <taxon>Metazoa</taxon>
        <taxon>Chordata</taxon>
        <taxon>Craniata</taxon>
        <taxon>Vertebrata</taxon>
        <taxon>Euteleostomi</taxon>
        <taxon>Actinopterygii</taxon>
        <taxon>Neopterygii</taxon>
        <taxon>Teleostei</taxon>
        <taxon>Protacanthopterygii</taxon>
        <taxon>Salmoniformes</taxon>
        <taxon>Salmonidae</taxon>
        <taxon>Salmoninae</taxon>
        <taxon>Oncorhynchus</taxon>
    </lineage>
</organism>
<evidence type="ECO:0000259" key="20">
    <source>
        <dbReference type="PROSITE" id="PS50011"/>
    </source>
</evidence>
<dbReference type="GO" id="GO:0004714">
    <property type="term" value="F:transmembrane receptor protein tyrosine kinase activity"/>
    <property type="evidence" value="ECO:0007669"/>
    <property type="project" value="UniProtKB-EC"/>
</dbReference>
<feature type="active site" description="Proton acceptor" evidence="15">
    <location>
        <position position="762"/>
    </location>
</feature>
<reference evidence="22" key="3">
    <citation type="submission" date="2025-09" db="UniProtKB">
        <authorList>
            <consortium name="Ensembl"/>
        </authorList>
    </citation>
    <scope>IDENTIFICATION</scope>
</reference>
<accession>A0A8C7T867</accession>
<dbReference type="InterPro" id="IPR003599">
    <property type="entry name" value="Ig_sub"/>
</dbReference>
<dbReference type="GO" id="GO:0005524">
    <property type="term" value="F:ATP binding"/>
    <property type="evidence" value="ECO:0007669"/>
    <property type="project" value="UniProtKB-KW"/>
</dbReference>
<keyword evidence="8 19" id="KW-1133">Transmembrane helix</keyword>
<dbReference type="InterPro" id="IPR013098">
    <property type="entry name" value="Ig_I-set"/>
</dbReference>
<evidence type="ECO:0000313" key="23">
    <source>
        <dbReference type="Proteomes" id="UP000694395"/>
    </source>
</evidence>
<evidence type="ECO:0000256" key="11">
    <source>
        <dbReference type="ARBA" id="ARBA00023170"/>
    </source>
</evidence>
<evidence type="ECO:0000256" key="17">
    <source>
        <dbReference type="PIRSR" id="PIRSR000615-3"/>
    </source>
</evidence>
<feature type="transmembrane region" description="Helical" evidence="19">
    <location>
        <begin position="529"/>
        <end position="550"/>
    </location>
</feature>
<keyword evidence="11" id="KW-0675">Receptor</keyword>
<feature type="domain" description="Ig-like" evidence="21">
    <location>
        <begin position="93"/>
        <end position="180"/>
    </location>
</feature>
<keyword evidence="23" id="KW-1185">Reference proteome</keyword>
<protein>
    <recommendedName>
        <fullName evidence="2">receptor protein-tyrosine kinase</fullName>
        <ecNumber evidence="2">2.7.10.1</ecNumber>
    </recommendedName>
</protein>
<gene>
    <name evidence="22" type="primary">LOC110493769</name>
</gene>
<dbReference type="PROSITE" id="PS00109">
    <property type="entry name" value="PROTEIN_KINASE_TYR"/>
    <property type="match status" value="1"/>
</dbReference>
<evidence type="ECO:0000256" key="12">
    <source>
        <dbReference type="ARBA" id="ARBA00023180"/>
    </source>
</evidence>
<keyword evidence="7 16" id="KW-0067">ATP-binding</keyword>
<feature type="domain" description="Ig-like" evidence="21">
    <location>
        <begin position="2"/>
        <end position="84"/>
    </location>
</feature>
<dbReference type="FunFam" id="2.60.40.10:FF:000432">
    <property type="entry name" value="Protein tyrosine kinase 7 (inactive)"/>
    <property type="match status" value="1"/>
</dbReference>
<dbReference type="InterPro" id="IPR008266">
    <property type="entry name" value="Tyr_kinase_AS"/>
</dbReference>
<keyword evidence="4" id="KW-0597">Phosphoprotein</keyword>
<feature type="region of interest" description="Disordered" evidence="18">
    <location>
        <begin position="599"/>
        <end position="618"/>
    </location>
</feature>
<dbReference type="Pfam" id="PF13927">
    <property type="entry name" value="Ig_3"/>
    <property type="match status" value="2"/>
</dbReference>
<feature type="binding site" evidence="17">
    <location>
        <position position="767"/>
    </location>
    <ligand>
        <name>Mg(2+)</name>
        <dbReference type="ChEBI" id="CHEBI:18420"/>
    </ligand>
</feature>
<dbReference type="Gene3D" id="1.10.510.10">
    <property type="entry name" value="Transferase(Phosphotransferase) domain 1"/>
    <property type="match status" value="1"/>
</dbReference>
<dbReference type="PROSITE" id="PS50011">
    <property type="entry name" value="PROTEIN_KINASE_DOM"/>
    <property type="match status" value="1"/>
</dbReference>
<dbReference type="Ensembl" id="ENSOMYT00000082858.2">
    <property type="protein sequence ID" value="ENSOMYP00000076129.2"/>
    <property type="gene ID" value="ENSOMYG00000033600.2"/>
</dbReference>
<evidence type="ECO:0000256" key="13">
    <source>
        <dbReference type="ARBA" id="ARBA00023319"/>
    </source>
</evidence>
<dbReference type="PRINTS" id="PR00109">
    <property type="entry name" value="TYRKINASE"/>
</dbReference>
<evidence type="ECO:0000256" key="18">
    <source>
        <dbReference type="SAM" id="MobiDB-lite"/>
    </source>
</evidence>
<comment type="catalytic activity">
    <reaction evidence="14">
        <text>L-tyrosyl-[protein] + ATP = O-phospho-L-tyrosyl-[protein] + ADP + H(+)</text>
        <dbReference type="Rhea" id="RHEA:10596"/>
        <dbReference type="Rhea" id="RHEA-COMP:10136"/>
        <dbReference type="Rhea" id="RHEA-COMP:20101"/>
        <dbReference type="ChEBI" id="CHEBI:15378"/>
        <dbReference type="ChEBI" id="CHEBI:30616"/>
        <dbReference type="ChEBI" id="CHEBI:46858"/>
        <dbReference type="ChEBI" id="CHEBI:61978"/>
        <dbReference type="ChEBI" id="CHEBI:456216"/>
        <dbReference type="EC" id="2.7.10.1"/>
    </reaction>
</comment>
<dbReference type="PIRSF" id="PIRSF000615">
    <property type="entry name" value="TyrPK_CSF1-R"/>
    <property type="match status" value="1"/>
</dbReference>
<evidence type="ECO:0000256" key="16">
    <source>
        <dbReference type="PIRSR" id="PIRSR000615-2"/>
    </source>
</evidence>
<dbReference type="GeneTree" id="ENSGT00940000157908"/>
<dbReference type="AlphaFoldDB" id="A0A8C7T867"/>
<dbReference type="PANTHER" id="PTHR24416">
    <property type="entry name" value="TYROSINE-PROTEIN KINASE RECEPTOR"/>
    <property type="match status" value="1"/>
</dbReference>
<keyword evidence="17" id="KW-0460">Magnesium</keyword>
<evidence type="ECO:0000256" key="7">
    <source>
        <dbReference type="ARBA" id="ARBA00022840"/>
    </source>
</evidence>
<feature type="region of interest" description="Disordered" evidence="18">
    <location>
        <begin position="558"/>
        <end position="580"/>
    </location>
</feature>
<dbReference type="GO" id="GO:0005886">
    <property type="term" value="C:plasma membrane"/>
    <property type="evidence" value="ECO:0007669"/>
    <property type="project" value="UniProtKB-SubCell"/>
</dbReference>
<evidence type="ECO:0000259" key="21">
    <source>
        <dbReference type="PROSITE" id="PS50835"/>
    </source>
</evidence>
<dbReference type="Pfam" id="PF00047">
    <property type="entry name" value="ig"/>
    <property type="match status" value="1"/>
</dbReference>
<evidence type="ECO:0000256" key="5">
    <source>
        <dbReference type="ARBA" id="ARBA00022692"/>
    </source>
</evidence>
<keyword evidence="17" id="KW-0479">Metal-binding</keyword>
<feature type="domain" description="Ig-like" evidence="21">
    <location>
        <begin position="403"/>
        <end position="505"/>
    </location>
</feature>
<feature type="binding site" evidence="16">
    <location>
        <begin position="708"/>
        <end position="714"/>
    </location>
    <ligand>
        <name>ATP</name>
        <dbReference type="ChEBI" id="CHEBI:30616"/>
    </ligand>
</feature>
<dbReference type="InterPro" id="IPR036179">
    <property type="entry name" value="Ig-like_dom_sf"/>
</dbReference>
<dbReference type="InterPro" id="IPR001245">
    <property type="entry name" value="Ser-Thr/Tyr_kinase_cat_dom"/>
</dbReference>
<keyword evidence="13" id="KW-0393">Immunoglobulin domain</keyword>
<dbReference type="FunFam" id="2.60.40.10:FF:000032">
    <property type="entry name" value="palladin isoform X1"/>
    <property type="match status" value="1"/>
</dbReference>
<evidence type="ECO:0000256" key="9">
    <source>
        <dbReference type="ARBA" id="ARBA00023136"/>
    </source>
</evidence>
<reference evidence="22" key="1">
    <citation type="submission" date="2020-07" db="EMBL/GenBank/DDBJ databases">
        <title>A long reads based de novo assembly of the rainbow trout Arlee double haploid line genome.</title>
        <authorList>
            <person name="Gao G."/>
            <person name="Palti Y."/>
        </authorList>
    </citation>
    <scope>NUCLEOTIDE SEQUENCE [LARGE SCALE GENOMIC DNA]</scope>
</reference>
<dbReference type="Gene3D" id="3.30.200.20">
    <property type="entry name" value="Phosphorylase Kinase, domain 1"/>
    <property type="match status" value="1"/>
</dbReference>
<evidence type="ECO:0000256" key="1">
    <source>
        <dbReference type="ARBA" id="ARBA00004251"/>
    </source>
</evidence>
<dbReference type="EC" id="2.7.10.1" evidence="2"/>
<keyword evidence="12" id="KW-0325">Glycoprotein</keyword>
<dbReference type="SMART" id="SM00409">
    <property type="entry name" value="IG"/>
    <property type="match status" value="6"/>
</dbReference>